<organism evidence="2 3">
    <name type="scientific">Luteimonas salinilitoris</name>
    <dbReference type="NCBI Taxonomy" id="3237697"/>
    <lineage>
        <taxon>Bacteria</taxon>
        <taxon>Pseudomonadati</taxon>
        <taxon>Pseudomonadota</taxon>
        <taxon>Gammaproteobacteria</taxon>
        <taxon>Lysobacterales</taxon>
        <taxon>Lysobacteraceae</taxon>
        <taxon>Luteimonas</taxon>
    </lineage>
</organism>
<dbReference type="Proteomes" id="UP001566331">
    <property type="component" value="Unassembled WGS sequence"/>
</dbReference>
<evidence type="ECO:0000313" key="2">
    <source>
        <dbReference type="EMBL" id="MEZ0475181.1"/>
    </source>
</evidence>
<dbReference type="InterPro" id="IPR032710">
    <property type="entry name" value="NTF2-like_dom_sf"/>
</dbReference>
<accession>A0ABV4HR09</accession>
<dbReference type="RefSeq" id="WP_370564615.1">
    <property type="nucleotide sequence ID" value="NZ_JBFWIB010000009.1"/>
</dbReference>
<feature type="domain" description="DUF4440" evidence="1">
    <location>
        <begin position="66"/>
        <end position="173"/>
    </location>
</feature>
<dbReference type="Pfam" id="PF14534">
    <property type="entry name" value="DUF4440"/>
    <property type="match status" value="1"/>
</dbReference>
<evidence type="ECO:0000259" key="1">
    <source>
        <dbReference type="Pfam" id="PF14534"/>
    </source>
</evidence>
<dbReference type="SUPFAM" id="SSF54427">
    <property type="entry name" value="NTF2-like"/>
    <property type="match status" value="1"/>
</dbReference>
<dbReference type="EMBL" id="JBFWIC010000014">
    <property type="protein sequence ID" value="MEZ0475181.1"/>
    <property type="molecule type" value="Genomic_DNA"/>
</dbReference>
<dbReference type="InterPro" id="IPR027843">
    <property type="entry name" value="DUF4440"/>
</dbReference>
<comment type="caution">
    <text evidence="2">The sequence shown here is derived from an EMBL/GenBank/DDBJ whole genome shotgun (WGS) entry which is preliminary data.</text>
</comment>
<name>A0ABV4HR09_9GAMM</name>
<keyword evidence="3" id="KW-1185">Reference proteome</keyword>
<dbReference type="Gene3D" id="3.10.450.50">
    <property type="match status" value="1"/>
</dbReference>
<proteinExistence type="predicted"/>
<reference evidence="2 3" key="1">
    <citation type="submission" date="2024-07" db="EMBL/GenBank/DDBJ databases">
        <title>Luteimonas salilacus sp. nov., isolated from the shore soil of Salt Lake in Tibet of China.</title>
        <authorList>
            <person name="Zhang X."/>
            <person name="Li A."/>
        </authorList>
    </citation>
    <scope>NUCLEOTIDE SEQUENCE [LARGE SCALE GENOMIC DNA]</scope>
    <source>
        <strain evidence="2 3">B3-2-R+30</strain>
    </source>
</reference>
<evidence type="ECO:0000313" key="3">
    <source>
        <dbReference type="Proteomes" id="UP001566331"/>
    </source>
</evidence>
<sequence length="283" mass="31623">MRREITTTASSGTPAIAFSAASHWLLQARAGWMELMTVSLALLVAMVAPALSAGAASGDDQTEAELRRMTQELLDAVAPGRRDVWDRYLDERFLHMDENGVVRNKVELLNEFAPLPPGLAGSIEIDTYKATIHGDIAIAAYEMQETLDYHGQPLRSRFRALDTWRRTPAGWRLIGEHAAALRKDPPVVALTRQALCEYEGVYALTPTISTTLRCTGDGLTSERDDRPIVKYAAELRDVFFVPGQPRTRRIFTRDASGRIDGFVDRREGEDVRWNRNGDAPKQR</sequence>
<protein>
    <submittedName>
        <fullName evidence="2">Nuclear transport factor 2 family protein</fullName>
    </submittedName>
</protein>
<gene>
    <name evidence="2" type="ORF">AB6713_11220</name>
</gene>